<sequence>MDENDFVNPVDIKFIATRFAQKLVRFVFLGHIYLCYGVFEDLIGVNLHGFPVVYIYAWVIFSILIGMFLFMFGRSTLFDRDTIQMVSNLNWNFVNKMCNGTVYRFFCIWLHWLYPFIVASICGCYFHAKIPHSRFVLTYYSVLAFVEFKDFRTTRWLAQTFTTAAHLYVAALVGDFWGFLGSVLMVGNMLLVVSAKELSTVKFKGWEVSMPALMAFSSLGCSFVLTKSIGMMSSTRGGESVDVPSIEQHTLMEALGWVL</sequence>
<keyword evidence="1" id="KW-0812">Transmembrane</keyword>
<organism evidence="2 3">
    <name type="scientific">Allacma fusca</name>
    <dbReference type="NCBI Taxonomy" id="39272"/>
    <lineage>
        <taxon>Eukaryota</taxon>
        <taxon>Metazoa</taxon>
        <taxon>Ecdysozoa</taxon>
        <taxon>Arthropoda</taxon>
        <taxon>Hexapoda</taxon>
        <taxon>Collembola</taxon>
        <taxon>Symphypleona</taxon>
        <taxon>Sminthuridae</taxon>
        <taxon>Allacma</taxon>
    </lineage>
</organism>
<feature type="transmembrane region" description="Helical" evidence="1">
    <location>
        <begin position="51"/>
        <end position="72"/>
    </location>
</feature>
<feature type="transmembrane region" description="Helical" evidence="1">
    <location>
        <begin position="105"/>
        <end position="128"/>
    </location>
</feature>
<protein>
    <submittedName>
        <fullName evidence="2">Uncharacterized protein</fullName>
    </submittedName>
</protein>
<proteinExistence type="predicted"/>
<dbReference type="AlphaFoldDB" id="A0A8J2PUN1"/>
<comment type="caution">
    <text evidence="2">The sequence shown here is derived from an EMBL/GenBank/DDBJ whole genome shotgun (WGS) entry which is preliminary data.</text>
</comment>
<evidence type="ECO:0000313" key="2">
    <source>
        <dbReference type="EMBL" id="CAG7838005.1"/>
    </source>
</evidence>
<gene>
    <name evidence="2" type="ORF">AFUS01_LOCUS47028</name>
</gene>
<name>A0A8J2PUN1_9HEXA</name>
<keyword evidence="1" id="KW-0472">Membrane</keyword>
<reference evidence="2" key="1">
    <citation type="submission" date="2021-06" db="EMBL/GenBank/DDBJ databases">
        <authorList>
            <person name="Hodson N. C."/>
            <person name="Mongue J. A."/>
            <person name="Jaron S. K."/>
        </authorList>
    </citation>
    <scope>NUCLEOTIDE SEQUENCE</scope>
</reference>
<dbReference type="EMBL" id="CAJVCH010571624">
    <property type="protein sequence ID" value="CAG7838005.1"/>
    <property type="molecule type" value="Genomic_DNA"/>
</dbReference>
<evidence type="ECO:0000313" key="3">
    <source>
        <dbReference type="Proteomes" id="UP000708208"/>
    </source>
</evidence>
<evidence type="ECO:0000256" key="1">
    <source>
        <dbReference type="SAM" id="Phobius"/>
    </source>
</evidence>
<feature type="transmembrane region" description="Helical" evidence="1">
    <location>
        <begin position="23"/>
        <end position="39"/>
    </location>
</feature>
<accession>A0A8J2PUN1</accession>
<dbReference type="Proteomes" id="UP000708208">
    <property type="component" value="Unassembled WGS sequence"/>
</dbReference>
<keyword evidence="1" id="KW-1133">Transmembrane helix</keyword>
<keyword evidence="3" id="KW-1185">Reference proteome</keyword>